<reference evidence="2 3" key="1">
    <citation type="submission" date="2019-09" db="EMBL/GenBank/DDBJ databases">
        <title>Actinomadura physcomitrii sp. nov., a novel actinomycete isolated from moss [Physcomitrium sphaericum (Ludw) Fuernr].</title>
        <authorList>
            <person name="Zhuang X."/>
            <person name="Liu C."/>
        </authorList>
    </citation>
    <scope>NUCLEOTIDE SEQUENCE [LARGE SCALE GENOMIC DNA]</scope>
    <source>
        <strain evidence="2 3">HMC1</strain>
    </source>
</reference>
<keyword evidence="3" id="KW-1185">Reference proteome</keyword>
<dbReference type="InterPro" id="IPR013520">
    <property type="entry name" value="Ribonucl_H"/>
</dbReference>
<evidence type="ECO:0000313" key="2">
    <source>
        <dbReference type="EMBL" id="KAB2347320.1"/>
    </source>
</evidence>
<accession>A0A6H9YT32</accession>
<dbReference type="SMART" id="SM00479">
    <property type="entry name" value="EXOIII"/>
    <property type="match status" value="1"/>
</dbReference>
<dbReference type="GO" id="GO:0003676">
    <property type="term" value="F:nucleic acid binding"/>
    <property type="evidence" value="ECO:0007669"/>
    <property type="project" value="InterPro"/>
</dbReference>
<evidence type="ECO:0000259" key="1">
    <source>
        <dbReference type="SMART" id="SM00479"/>
    </source>
</evidence>
<feature type="domain" description="Exonuclease" evidence="1">
    <location>
        <begin position="3"/>
        <end position="206"/>
    </location>
</feature>
<gene>
    <name evidence="2" type="ORF">F8566_20120</name>
</gene>
<dbReference type="GO" id="GO:0004527">
    <property type="term" value="F:exonuclease activity"/>
    <property type="evidence" value="ECO:0007669"/>
    <property type="project" value="UniProtKB-ARBA"/>
</dbReference>
<organism evidence="2 3">
    <name type="scientific">Actinomadura rudentiformis</name>
    <dbReference type="NCBI Taxonomy" id="359158"/>
    <lineage>
        <taxon>Bacteria</taxon>
        <taxon>Bacillati</taxon>
        <taxon>Actinomycetota</taxon>
        <taxon>Actinomycetes</taxon>
        <taxon>Streptosporangiales</taxon>
        <taxon>Thermomonosporaceae</taxon>
        <taxon>Actinomadura</taxon>
    </lineage>
</organism>
<dbReference type="Proteomes" id="UP000468735">
    <property type="component" value="Unassembled WGS sequence"/>
</dbReference>
<dbReference type="InterPro" id="IPR036397">
    <property type="entry name" value="RNaseH_sf"/>
</dbReference>
<dbReference type="AlphaFoldDB" id="A0A6H9YT32"/>
<dbReference type="Gene3D" id="3.30.420.10">
    <property type="entry name" value="Ribonuclease H-like superfamily/Ribonuclease H"/>
    <property type="match status" value="1"/>
</dbReference>
<dbReference type="InterPro" id="IPR012337">
    <property type="entry name" value="RNaseH-like_sf"/>
</dbReference>
<comment type="caution">
    <text evidence="2">The sequence shown here is derived from an EMBL/GenBank/DDBJ whole genome shotgun (WGS) entry which is preliminary data.</text>
</comment>
<sequence length="210" mass="23704">MTRICFLDTETTGLGRDDDIWEFAAIVREPDGAEWEYHMFIQHDTQRCARLPEEFLTDHRARFPISGDADWHPDVRSRKGAAYEIANILSGGPHIVGAVPSFDTERIALLLRRFGLEPDWHYHLIDVETMAVGWLNGVAARVTDEALMDGHEAPALDRSRLAPPWDSNAIARAIGVDPDAYERHTAMGDVRWVRAQYDAITSNGPKELSR</sequence>
<dbReference type="SUPFAM" id="SSF53098">
    <property type="entry name" value="Ribonuclease H-like"/>
    <property type="match status" value="1"/>
</dbReference>
<evidence type="ECO:0000313" key="3">
    <source>
        <dbReference type="Proteomes" id="UP000468735"/>
    </source>
</evidence>
<name>A0A6H9YT32_9ACTN</name>
<proteinExistence type="predicted"/>
<dbReference type="RefSeq" id="WP_151562040.1">
    <property type="nucleotide sequence ID" value="NZ_WBMT01000009.1"/>
</dbReference>
<dbReference type="EMBL" id="WBMT01000009">
    <property type="protein sequence ID" value="KAB2347320.1"/>
    <property type="molecule type" value="Genomic_DNA"/>
</dbReference>
<protein>
    <recommendedName>
        <fullName evidence="1">Exonuclease domain-containing protein</fullName>
    </recommendedName>
</protein>
<dbReference type="OrthoDB" id="4762736at2"/>